<dbReference type="EMBL" id="HBJA01053595">
    <property type="protein sequence ID" value="CAE0807860.1"/>
    <property type="molecule type" value="Transcribed_RNA"/>
</dbReference>
<gene>
    <name evidence="2" type="ORF">EGYM00163_LOCUS18989</name>
</gene>
<protein>
    <submittedName>
        <fullName evidence="2">Uncharacterized protein</fullName>
    </submittedName>
</protein>
<accession>A0A7S4CVT0</accession>
<evidence type="ECO:0000256" key="1">
    <source>
        <dbReference type="SAM" id="Phobius"/>
    </source>
</evidence>
<dbReference type="AlphaFoldDB" id="A0A7S4CVT0"/>
<sequence length="188" mass="20985">MSLFFYLHVWAAFQSLSFGFFFTLQMRDPPMLRAALGHSHSYSHGHGHRHSCNHTRDSESHWVLAEWTQAISCLPQPSQPQEKENCFAASASHLTIFADHMCSPDHGVFQKASCIFAGPSNLMAMCWTNCMRATCFWIFIERNTLLPFASPTESSPGQRNACFASRLCASQASVFLAPGILPALLADR</sequence>
<keyword evidence="1" id="KW-0812">Transmembrane</keyword>
<evidence type="ECO:0000313" key="2">
    <source>
        <dbReference type="EMBL" id="CAE0807860.1"/>
    </source>
</evidence>
<reference evidence="2" key="1">
    <citation type="submission" date="2021-01" db="EMBL/GenBank/DDBJ databases">
        <authorList>
            <person name="Corre E."/>
            <person name="Pelletier E."/>
            <person name="Niang G."/>
            <person name="Scheremetjew M."/>
            <person name="Finn R."/>
            <person name="Kale V."/>
            <person name="Holt S."/>
            <person name="Cochrane G."/>
            <person name="Meng A."/>
            <person name="Brown T."/>
            <person name="Cohen L."/>
        </authorList>
    </citation>
    <scope>NUCLEOTIDE SEQUENCE</scope>
    <source>
        <strain evidence="2">CCMP1594</strain>
    </source>
</reference>
<organism evidence="2">
    <name type="scientific">Eutreptiella gymnastica</name>
    <dbReference type="NCBI Taxonomy" id="73025"/>
    <lineage>
        <taxon>Eukaryota</taxon>
        <taxon>Discoba</taxon>
        <taxon>Euglenozoa</taxon>
        <taxon>Euglenida</taxon>
        <taxon>Spirocuta</taxon>
        <taxon>Euglenophyceae</taxon>
        <taxon>Eutreptiales</taxon>
        <taxon>Eutreptiaceae</taxon>
        <taxon>Eutreptiella</taxon>
    </lineage>
</organism>
<proteinExistence type="predicted"/>
<feature type="transmembrane region" description="Helical" evidence="1">
    <location>
        <begin position="6"/>
        <end position="24"/>
    </location>
</feature>
<name>A0A7S4CVT0_9EUGL</name>
<keyword evidence="1" id="KW-1133">Transmembrane helix</keyword>
<keyword evidence="1" id="KW-0472">Membrane</keyword>